<dbReference type="FunFam" id="3.40.50.300:FF:000820">
    <property type="entry name" value="MutS homolog 5 (E. coli)"/>
    <property type="match status" value="1"/>
</dbReference>
<keyword evidence="2" id="KW-0547">Nucleotide-binding</keyword>
<dbReference type="Pfam" id="PF00488">
    <property type="entry name" value="MutS_V"/>
    <property type="match status" value="1"/>
</dbReference>
<evidence type="ECO:0000256" key="4">
    <source>
        <dbReference type="ARBA" id="ARBA00023125"/>
    </source>
</evidence>
<keyword evidence="4" id="KW-0238">DNA-binding</keyword>
<feature type="compositionally biased region" description="Polar residues" evidence="5">
    <location>
        <begin position="1051"/>
        <end position="1065"/>
    </location>
</feature>
<dbReference type="SUPFAM" id="SSF52540">
    <property type="entry name" value="P-loop containing nucleoside triphosphate hydrolases"/>
    <property type="match status" value="1"/>
</dbReference>
<dbReference type="SMART" id="SM00534">
    <property type="entry name" value="MUTSac"/>
    <property type="match status" value="1"/>
</dbReference>
<dbReference type="InterPro" id="IPR027417">
    <property type="entry name" value="P-loop_NTPase"/>
</dbReference>
<feature type="compositionally biased region" description="Polar residues" evidence="5">
    <location>
        <begin position="963"/>
        <end position="991"/>
    </location>
</feature>
<feature type="compositionally biased region" description="Polar residues" evidence="5">
    <location>
        <begin position="1078"/>
        <end position="1088"/>
    </location>
</feature>
<feature type="compositionally biased region" description="Polar residues" evidence="5">
    <location>
        <begin position="847"/>
        <end position="856"/>
    </location>
</feature>
<comment type="similarity">
    <text evidence="1">Belongs to the DNA mismatch repair MutS family.</text>
</comment>
<comment type="caution">
    <text evidence="7">The sequence shown here is derived from an EMBL/GenBank/DDBJ whole genome shotgun (WGS) entry which is preliminary data.</text>
</comment>
<evidence type="ECO:0000259" key="6">
    <source>
        <dbReference type="PROSITE" id="PS00486"/>
    </source>
</evidence>
<dbReference type="GO" id="GO:0140664">
    <property type="term" value="F:ATP-dependent DNA damage sensor activity"/>
    <property type="evidence" value="ECO:0007669"/>
    <property type="project" value="InterPro"/>
</dbReference>
<evidence type="ECO:0000313" key="8">
    <source>
        <dbReference type="Proteomes" id="UP000735302"/>
    </source>
</evidence>
<feature type="non-terminal residue" evidence="7">
    <location>
        <position position="1"/>
    </location>
</feature>
<organism evidence="7 8">
    <name type="scientific">Plakobranchus ocellatus</name>
    <dbReference type="NCBI Taxonomy" id="259542"/>
    <lineage>
        <taxon>Eukaryota</taxon>
        <taxon>Metazoa</taxon>
        <taxon>Spiralia</taxon>
        <taxon>Lophotrochozoa</taxon>
        <taxon>Mollusca</taxon>
        <taxon>Gastropoda</taxon>
        <taxon>Heterobranchia</taxon>
        <taxon>Euthyneura</taxon>
        <taxon>Panpulmonata</taxon>
        <taxon>Sacoglossa</taxon>
        <taxon>Placobranchoidea</taxon>
        <taxon>Plakobranchidae</taxon>
        <taxon>Plakobranchus</taxon>
    </lineage>
</organism>
<dbReference type="GO" id="GO:0005634">
    <property type="term" value="C:nucleus"/>
    <property type="evidence" value="ECO:0007669"/>
    <property type="project" value="TreeGrafter"/>
</dbReference>
<dbReference type="SUPFAM" id="SSF48334">
    <property type="entry name" value="DNA repair protein MutS, domain III"/>
    <property type="match status" value="1"/>
</dbReference>
<protein>
    <submittedName>
        <fullName evidence="7">Muts protein homolog 5-like</fullName>
    </submittedName>
</protein>
<feature type="domain" description="DNA mismatch repair proteins mutS family" evidence="6">
    <location>
        <begin position="632"/>
        <end position="648"/>
    </location>
</feature>
<accession>A0AAV4AEN7</accession>
<dbReference type="InterPro" id="IPR045076">
    <property type="entry name" value="MutS"/>
</dbReference>
<feature type="region of interest" description="Disordered" evidence="5">
    <location>
        <begin position="834"/>
        <end position="864"/>
    </location>
</feature>
<sequence>VYVSLVWHGGQLGMAHYDLSSLQVHMMSDALESDDFVLTKQILKEIQPCVVIMSSIQDGRLVACLRKLASENNTGCSQSPGSRTEAFKIEFLSSSDFNYEVSKRRILGMKLPSIPDHYTDEEKRVHFASILPLGQTNMVRAVGGLYKYLEKNRVGVELEDALMTVPIIGFRTFTLENYIEMDTVTYMALNIFDTEIHPSVYKFGGASGKEGLSLFGVTLYSMPRYIWVSGVTLYGMACQWFLRPSKNAAVLGQRQSAVSFFVTPRNMDVVSCLQGCLKHIKYLPKILWRMSKAQASVGDLVALSKTIYHAVYIGKISRAQPQDVEIFRKIASAFTDDLDRCANLIHRTIDFEESKRLKKFVVKPNVDEKLDEKKRLFHGVPDILNRVAREELESLSEEIDHCKASYLPQLGYLLVIDMPEGKTEYDDHTIEGLQFVFATNHQLFYKSARTQELDAQLGDTQLEISDIEVNILHGLQSAILESTQVLLDVMEMAAELDCLMALATCACEFSYTRPKLVQEEVIDIKAGRHPLQEMCCSPYVPNDTFMGGSSSRIQLLTGPNACGKSVYLKQVALIVFMSHIGSFVPAEAACVGPIDRFFSRVKSMESVSSGMSTFLQDSLQISHALSEATHNSLVIVDEFGKGTESTDGLALLTAVIKFWVKKGTAAPYVLVSTHYHSMIEQRLLLPSLHLKLLTLDTLMNGGDLVFLYQIKEGSASSSYACHIAAQVGIPQNIIKRGQQVSELLSQNKSVPSIRDNSSATQRKRYQYITEGFVHLNLEKDDIKNFLENFVLQENIFGGSNTTSEEKCKQQYTLKQQQRQTITSKKSEGCIQALPSTATGEDDEKDQNGNMSNNQDIPSAKNDGTHNLAVANEKNVKKSEVDIYKTNPAQNSHLWRNKNFRDLVLQRGTAVDALSVPNLGTAVEHFTKTPLARHQSMKRKFVAPSSSSSRDDAKSSKTDLAFTFSPQRDTDASLSESNTNTDYSETNSNMTSNLHPLSKQTNRALHTLANFTQCPEVCGIIDGTKVIPCQPLLSKLVLKNASTEVRPMFFPQESNTDLPVTSSASDSGHDEKIKENREQNQACLQQNKL</sequence>
<dbReference type="SMART" id="SM00533">
    <property type="entry name" value="MUTSd"/>
    <property type="match status" value="1"/>
</dbReference>
<dbReference type="Gene3D" id="1.10.1420.10">
    <property type="match status" value="2"/>
</dbReference>
<reference evidence="7 8" key="1">
    <citation type="journal article" date="2021" name="Elife">
        <title>Chloroplast acquisition without the gene transfer in kleptoplastic sea slugs, Plakobranchus ocellatus.</title>
        <authorList>
            <person name="Maeda T."/>
            <person name="Takahashi S."/>
            <person name="Yoshida T."/>
            <person name="Shimamura S."/>
            <person name="Takaki Y."/>
            <person name="Nagai Y."/>
            <person name="Toyoda A."/>
            <person name="Suzuki Y."/>
            <person name="Arimoto A."/>
            <person name="Ishii H."/>
            <person name="Satoh N."/>
            <person name="Nishiyama T."/>
            <person name="Hasebe M."/>
            <person name="Maruyama T."/>
            <person name="Minagawa J."/>
            <person name="Obokata J."/>
            <person name="Shigenobu S."/>
        </authorList>
    </citation>
    <scope>NUCLEOTIDE SEQUENCE [LARGE SCALE GENOMIC DNA]</scope>
</reference>
<dbReference type="GO" id="GO:0006298">
    <property type="term" value="P:mismatch repair"/>
    <property type="evidence" value="ECO:0007669"/>
    <property type="project" value="InterPro"/>
</dbReference>
<dbReference type="Proteomes" id="UP000735302">
    <property type="component" value="Unassembled WGS sequence"/>
</dbReference>
<feature type="region of interest" description="Disordered" evidence="5">
    <location>
        <begin position="930"/>
        <end position="991"/>
    </location>
</feature>
<feature type="compositionally biased region" description="Basic and acidic residues" evidence="5">
    <location>
        <begin position="1066"/>
        <end position="1077"/>
    </location>
</feature>
<evidence type="ECO:0000313" key="7">
    <source>
        <dbReference type="EMBL" id="GFO04709.1"/>
    </source>
</evidence>
<proteinExistence type="inferred from homology"/>
<dbReference type="Pfam" id="PF05192">
    <property type="entry name" value="MutS_III"/>
    <property type="match status" value="1"/>
</dbReference>
<name>A0AAV4AEN7_9GAST</name>
<dbReference type="PANTHER" id="PTHR11361:SF20">
    <property type="entry name" value="MUTS PROTEIN HOMOLOG 5"/>
    <property type="match status" value="1"/>
</dbReference>
<dbReference type="GO" id="GO:0051026">
    <property type="term" value="P:chiasma assembly"/>
    <property type="evidence" value="ECO:0007669"/>
    <property type="project" value="TreeGrafter"/>
</dbReference>
<dbReference type="InterPro" id="IPR000432">
    <property type="entry name" value="DNA_mismatch_repair_MutS_C"/>
</dbReference>
<dbReference type="InterPro" id="IPR007696">
    <property type="entry name" value="DNA_mismatch_repair_MutS_core"/>
</dbReference>
<dbReference type="GO" id="GO:0005524">
    <property type="term" value="F:ATP binding"/>
    <property type="evidence" value="ECO:0007669"/>
    <property type="project" value="UniProtKB-KW"/>
</dbReference>
<keyword evidence="8" id="KW-1185">Reference proteome</keyword>
<evidence type="ECO:0000256" key="3">
    <source>
        <dbReference type="ARBA" id="ARBA00022840"/>
    </source>
</evidence>
<keyword evidence="3" id="KW-0067">ATP-binding</keyword>
<dbReference type="GO" id="GO:0030983">
    <property type="term" value="F:mismatched DNA binding"/>
    <property type="evidence" value="ECO:0007669"/>
    <property type="project" value="InterPro"/>
</dbReference>
<evidence type="ECO:0000256" key="2">
    <source>
        <dbReference type="ARBA" id="ARBA00022741"/>
    </source>
</evidence>
<dbReference type="InterPro" id="IPR036187">
    <property type="entry name" value="DNA_mismatch_repair_MutS_sf"/>
</dbReference>
<dbReference type="PROSITE" id="PS00486">
    <property type="entry name" value="DNA_MISMATCH_REPAIR_2"/>
    <property type="match status" value="1"/>
</dbReference>
<feature type="region of interest" description="Disordered" evidence="5">
    <location>
        <begin position="1051"/>
        <end position="1088"/>
    </location>
</feature>
<evidence type="ECO:0000256" key="1">
    <source>
        <dbReference type="ARBA" id="ARBA00006271"/>
    </source>
</evidence>
<dbReference type="EMBL" id="BLXT01003741">
    <property type="protein sequence ID" value="GFO04709.1"/>
    <property type="molecule type" value="Genomic_DNA"/>
</dbReference>
<dbReference type="Gene3D" id="3.40.50.300">
    <property type="entry name" value="P-loop containing nucleotide triphosphate hydrolases"/>
    <property type="match status" value="1"/>
</dbReference>
<dbReference type="AlphaFoldDB" id="A0AAV4AEN7"/>
<evidence type="ECO:0000256" key="5">
    <source>
        <dbReference type="SAM" id="MobiDB-lite"/>
    </source>
</evidence>
<gene>
    <name evidence="7" type="ORF">PoB_003121400</name>
</gene>
<dbReference type="PANTHER" id="PTHR11361">
    <property type="entry name" value="DNA MISMATCH REPAIR PROTEIN MUTS FAMILY MEMBER"/>
    <property type="match status" value="1"/>
</dbReference>